<dbReference type="EC" id="2.4.2.19" evidence="4"/>
<evidence type="ECO:0000256" key="9">
    <source>
        <dbReference type="PIRNR" id="PIRNR006250"/>
    </source>
</evidence>
<protein>
    <recommendedName>
        <fullName evidence="4">nicotinate-nucleotide diphosphorylase (carboxylating)</fullName>
        <ecNumber evidence="4">2.4.2.19</ecNumber>
    </recommendedName>
    <alternativeName>
        <fullName evidence="8">Quinolinate phosphoribosyltransferase [decarboxylating]</fullName>
    </alternativeName>
</protein>
<organism evidence="12 13">
    <name type="scientific">Paludisphaera mucosa</name>
    <dbReference type="NCBI Taxonomy" id="3030827"/>
    <lineage>
        <taxon>Bacteria</taxon>
        <taxon>Pseudomonadati</taxon>
        <taxon>Planctomycetota</taxon>
        <taxon>Planctomycetia</taxon>
        <taxon>Isosphaerales</taxon>
        <taxon>Isosphaeraceae</taxon>
        <taxon>Paludisphaera</taxon>
    </lineage>
</organism>
<evidence type="ECO:0000256" key="2">
    <source>
        <dbReference type="ARBA" id="ARBA00004893"/>
    </source>
</evidence>
<sequence>MANPDPGFGEPERRNAEALIRMALAEDLGDRGDLTTTAVIPPQARGSARLVARAPGVLAGLPIVAMLVEAFGVEGWRPRKADGDRLSAGDVVAEIEGDFRAILTLERTALDFVQRLAGVATLTSRYVAEVAGTAARVLDTRKTTPGWRILEKYAVRCGGGFNHRIGLYDAVLIKDNHLAWLKAEGGADPIPRAVAAARAAAPEGTVVEVEVDTLDQFDAALACRPDIVLVDNLGPDALGEAVRRRDARAPGVRLESSGGVTLATIGALARTGVDRISVGALTHSAIALDVAFDFAVAP</sequence>
<evidence type="ECO:0000259" key="11">
    <source>
        <dbReference type="Pfam" id="PF02749"/>
    </source>
</evidence>
<dbReference type="PANTHER" id="PTHR32179:SF3">
    <property type="entry name" value="NICOTINATE-NUCLEOTIDE PYROPHOSPHORYLASE [CARBOXYLATING]"/>
    <property type="match status" value="1"/>
</dbReference>
<evidence type="ECO:0000256" key="3">
    <source>
        <dbReference type="ARBA" id="ARBA00009400"/>
    </source>
</evidence>
<name>A0ABT6FKA7_9BACT</name>
<dbReference type="SUPFAM" id="SSF54675">
    <property type="entry name" value="Nicotinate/Quinolinate PRTase N-terminal domain-like"/>
    <property type="match status" value="1"/>
</dbReference>
<dbReference type="GO" id="GO:0004514">
    <property type="term" value="F:nicotinate-nucleotide diphosphorylase (carboxylating) activity"/>
    <property type="evidence" value="ECO:0007669"/>
    <property type="project" value="UniProtKB-EC"/>
</dbReference>
<keyword evidence="13" id="KW-1185">Reference proteome</keyword>
<comment type="similarity">
    <text evidence="3 9">Belongs to the NadC/ModD family.</text>
</comment>
<comment type="pathway">
    <text evidence="2">Cofactor biosynthesis; NAD(+) biosynthesis; nicotinate D-ribonucleotide from quinolinate: step 1/1.</text>
</comment>
<comment type="function">
    <text evidence="1">Involved in the catabolism of quinolinic acid (QA).</text>
</comment>
<dbReference type="Pfam" id="PF01729">
    <property type="entry name" value="QRPTase_C"/>
    <property type="match status" value="1"/>
</dbReference>
<dbReference type="Proteomes" id="UP001216907">
    <property type="component" value="Unassembled WGS sequence"/>
</dbReference>
<dbReference type="InterPro" id="IPR022412">
    <property type="entry name" value="Quinolinate_PRibosylTrfase_N"/>
</dbReference>
<dbReference type="InterPro" id="IPR027277">
    <property type="entry name" value="NadC/ModD"/>
</dbReference>
<keyword evidence="6 9" id="KW-0328">Glycosyltransferase</keyword>
<keyword evidence="5" id="KW-0662">Pyridine nucleotide biosynthesis</keyword>
<dbReference type="InterPro" id="IPR002638">
    <property type="entry name" value="Quinolinate_PRibosylTrfase_C"/>
</dbReference>
<dbReference type="Gene3D" id="3.90.1170.20">
    <property type="entry name" value="Quinolinate phosphoribosyl transferase, N-terminal domain"/>
    <property type="match status" value="1"/>
</dbReference>
<gene>
    <name evidence="12" type="primary">nadC</name>
    <name evidence="12" type="ORF">PZE19_29970</name>
</gene>
<dbReference type="RefSeq" id="WP_277864281.1">
    <property type="nucleotide sequence ID" value="NZ_JARRAG010000002.1"/>
</dbReference>
<keyword evidence="7 9" id="KW-0808">Transferase</keyword>
<dbReference type="Gene3D" id="3.20.20.70">
    <property type="entry name" value="Aldolase class I"/>
    <property type="match status" value="1"/>
</dbReference>
<feature type="domain" description="Quinolinate phosphoribosyl transferase N-terminal" evidence="11">
    <location>
        <begin position="33"/>
        <end position="116"/>
    </location>
</feature>
<dbReference type="InterPro" id="IPR037128">
    <property type="entry name" value="Quinolinate_PRibosylTase_N_sf"/>
</dbReference>
<evidence type="ECO:0000256" key="8">
    <source>
        <dbReference type="ARBA" id="ARBA00033102"/>
    </source>
</evidence>
<evidence type="ECO:0000313" key="13">
    <source>
        <dbReference type="Proteomes" id="UP001216907"/>
    </source>
</evidence>
<proteinExistence type="inferred from homology"/>
<dbReference type="EMBL" id="JARRAG010000002">
    <property type="protein sequence ID" value="MDG3008013.1"/>
    <property type="molecule type" value="Genomic_DNA"/>
</dbReference>
<dbReference type="InterPro" id="IPR036068">
    <property type="entry name" value="Nicotinate_pribotase-like_C"/>
</dbReference>
<evidence type="ECO:0000256" key="6">
    <source>
        <dbReference type="ARBA" id="ARBA00022676"/>
    </source>
</evidence>
<dbReference type="NCBIfam" id="TIGR00078">
    <property type="entry name" value="nadC"/>
    <property type="match status" value="1"/>
</dbReference>
<evidence type="ECO:0000256" key="4">
    <source>
        <dbReference type="ARBA" id="ARBA00011944"/>
    </source>
</evidence>
<dbReference type="CDD" id="cd01572">
    <property type="entry name" value="QPRTase"/>
    <property type="match status" value="1"/>
</dbReference>
<dbReference type="SUPFAM" id="SSF51690">
    <property type="entry name" value="Nicotinate/Quinolinate PRTase C-terminal domain-like"/>
    <property type="match status" value="1"/>
</dbReference>
<dbReference type="PIRSF" id="PIRSF006250">
    <property type="entry name" value="NadC_ModD"/>
    <property type="match status" value="1"/>
</dbReference>
<dbReference type="Pfam" id="PF02749">
    <property type="entry name" value="QRPTase_N"/>
    <property type="match status" value="1"/>
</dbReference>
<dbReference type="InterPro" id="IPR004393">
    <property type="entry name" value="NadC"/>
</dbReference>
<evidence type="ECO:0000313" key="12">
    <source>
        <dbReference type="EMBL" id="MDG3008013.1"/>
    </source>
</evidence>
<dbReference type="PANTHER" id="PTHR32179">
    <property type="entry name" value="NICOTINATE-NUCLEOTIDE PYROPHOSPHORYLASE [CARBOXYLATING]"/>
    <property type="match status" value="1"/>
</dbReference>
<reference evidence="12 13" key="1">
    <citation type="submission" date="2023-03" db="EMBL/GenBank/DDBJ databases">
        <title>Paludisphaera mucosa sp. nov. a novel planctomycete from northern fen.</title>
        <authorList>
            <person name="Ivanova A."/>
        </authorList>
    </citation>
    <scope>NUCLEOTIDE SEQUENCE [LARGE SCALE GENOMIC DNA]</scope>
    <source>
        <strain evidence="12 13">Pla2</strain>
    </source>
</reference>
<comment type="caution">
    <text evidence="12">The sequence shown here is derived from an EMBL/GenBank/DDBJ whole genome shotgun (WGS) entry which is preliminary data.</text>
</comment>
<evidence type="ECO:0000259" key="10">
    <source>
        <dbReference type="Pfam" id="PF01729"/>
    </source>
</evidence>
<evidence type="ECO:0000256" key="1">
    <source>
        <dbReference type="ARBA" id="ARBA00003237"/>
    </source>
</evidence>
<evidence type="ECO:0000256" key="5">
    <source>
        <dbReference type="ARBA" id="ARBA00022642"/>
    </source>
</evidence>
<evidence type="ECO:0000256" key="7">
    <source>
        <dbReference type="ARBA" id="ARBA00022679"/>
    </source>
</evidence>
<dbReference type="InterPro" id="IPR013785">
    <property type="entry name" value="Aldolase_TIM"/>
</dbReference>
<accession>A0ABT6FKA7</accession>
<feature type="domain" description="Quinolinate phosphoribosyl transferase C-terminal" evidence="10">
    <location>
        <begin position="119"/>
        <end position="292"/>
    </location>
</feature>